<dbReference type="AlphaFoldDB" id="A0AAV5NRC1"/>
<keyword evidence="1" id="KW-0732">Signal</keyword>
<proteinExistence type="predicted"/>
<evidence type="ECO:0000313" key="2">
    <source>
        <dbReference type="EMBL" id="GLQ72803.1"/>
    </source>
</evidence>
<dbReference type="Proteomes" id="UP001156690">
    <property type="component" value="Unassembled WGS sequence"/>
</dbReference>
<feature type="signal peptide" evidence="1">
    <location>
        <begin position="1"/>
        <end position="25"/>
    </location>
</feature>
<evidence type="ECO:0000256" key="1">
    <source>
        <dbReference type="SAM" id="SignalP"/>
    </source>
</evidence>
<keyword evidence="3" id="KW-1185">Reference proteome</keyword>
<feature type="chain" id="PRO_5043697347" evidence="1">
    <location>
        <begin position="26"/>
        <end position="458"/>
    </location>
</feature>
<comment type="caution">
    <text evidence="2">The sequence shown here is derived from an EMBL/GenBank/DDBJ whole genome shotgun (WGS) entry which is preliminary data.</text>
</comment>
<accession>A0AAV5NRC1</accession>
<dbReference type="RefSeq" id="WP_126606077.1">
    <property type="nucleotide sequence ID" value="NZ_AP025144.1"/>
</dbReference>
<name>A0AAV5NRC1_9VIBR</name>
<evidence type="ECO:0000313" key="3">
    <source>
        <dbReference type="Proteomes" id="UP001156690"/>
    </source>
</evidence>
<reference evidence="3" key="1">
    <citation type="journal article" date="2019" name="Int. J. Syst. Evol. Microbiol.">
        <title>The Global Catalogue of Microorganisms (GCM) 10K type strain sequencing project: providing services to taxonomists for standard genome sequencing and annotation.</title>
        <authorList>
            <consortium name="The Broad Institute Genomics Platform"/>
            <consortium name="The Broad Institute Genome Sequencing Center for Infectious Disease"/>
            <person name="Wu L."/>
            <person name="Ma J."/>
        </authorList>
    </citation>
    <scope>NUCLEOTIDE SEQUENCE [LARGE SCALE GENOMIC DNA]</scope>
    <source>
        <strain evidence="3">NBRC 15640</strain>
    </source>
</reference>
<gene>
    <name evidence="2" type="ORF">GCM10007932_21630</name>
</gene>
<dbReference type="EMBL" id="BSNX01000021">
    <property type="protein sequence ID" value="GLQ72803.1"/>
    <property type="molecule type" value="Genomic_DNA"/>
</dbReference>
<organism evidence="2 3">
    <name type="scientific">Vibrio penaeicida</name>
    <dbReference type="NCBI Taxonomy" id="104609"/>
    <lineage>
        <taxon>Bacteria</taxon>
        <taxon>Pseudomonadati</taxon>
        <taxon>Pseudomonadota</taxon>
        <taxon>Gammaproteobacteria</taxon>
        <taxon>Vibrionales</taxon>
        <taxon>Vibrionaceae</taxon>
        <taxon>Vibrio</taxon>
    </lineage>
</organism>
<protein>
    <submittedName>
        <fullName evidence="2">Uncharacterized protein</fullName>
    </submittedName>
</protein>
<sequence length="458" mass="51842">MRNKIVNTLIQCLLLISVFNSGVTAAPIDPSLKNVEAEFPADILHKFYLYGDTVDANLVWFVPKFGSIARDNTGFNQPEFDIGSAYSEHPNYFPGEELVWFSGAFDTRGFEKDIEHLSQVASQKGYRILAAQPKAAETYFVVDGVDVQSLDLDCSESISTSYGDFPICYVFDQQGQKHPAEFVAKLESTLPENTMSDYVGFRGITVPYWKDTLKDLMGYGLAINDPFVGQNWDDKIQVVTVWELDTHYNRPRARININWPDLVHRFIEFQKAHPALLTVSDIKHQINSWVRVALATQNAPFYLHTFSANNDVNLITDAVYKVLSKRRLFVPQWVFTRPPIKTNVSSNATRSEKRLVPIANGGITFFVPATITVKPELRFAINRSAANQPRQDIDLHYGPSVLTLNPQTNMYIECLHGGWNLPVRWARTSACLDTHSDNQARPRIGLEAMKKFMPSSLR</sequence>